<accession>A0AC35U2V2</accession>
<name>A0AC35U2V2_9BILA</name>
<dbReference type="WBParaSite" id="RSKR_0000671550.1">
    <property type="protein sequence ID" value="RSKR_0000671550.1"/>
    <property type="gene ID" value="RSKR_0000671550"/>
</dbReference>
<reference evidence="2" key="1">
    <citation type="submission" date="2016-11" db="UniProtKB">
        <authorList>
            <consortium name="WormBaseParasite"/>
        </authorList>
    </citation>
    <scope>IDENTIFICATION</scope>
    <source>
        <strain evidence="2">KR3021</strain>
    </source>
</reference>
<proteinExistence type="predicted"/>
<evidence type="ECO:0000313" key="1">
    <source>
        <dbReference type="Proteomes" id="UP000095286"/>
    </source>
</evidence>
<dbReference type="Proteomes" id="UP000095286">
    <property type="component" value="Unplaced"/>
</dbReference>
<organism evidence="1 2">
    <name type="scientific">Rhabditophanes sp. KR3021</name>
    <dbReference type="NCBI Taxonomy" id="114890"/>
    <lineage>
        <taxon>Eukaryota</taxon>
        <taxon>Metazoa</taxon>
        <taxon>Ecdysozoa</taxon>
        <taxon>Nematoda</taxon>
        <taxon>Chromadorea</taxon>
        <taxon>Rhabditida</taxon>
        <taxon>Tylenchina</taxon>
        <taxon>Panagrolaimomorpha</taxon>
        <taxon>Strongyloidoidea</taxon>
        <taxon>Alloionematidae</taxon>
        <taxon>Rhabditophanes</taxon>
    </lineage>
</organism>
<evidence type="ECO:0000313" key="2">
    <source>
        <dbReference type="WBParaSite" id="RSKR_0000671550.1"/>
    </source>
</evidence>
<sequence>MLSSTFVQCTQNSSASFPDDGGWEGEDQLEKRSVGWLCDEDGGVVSVADENLIVRFQAVRRKPFCQKTQSPAACPLLTASSTTSSVKEVKEYI</sequence>
<protein>
    <submittedName>
        <fullName evidence="2">Uncharacterized protein</fullName>
    </submittedName>
</protein>